<dbReference type="Gene3D" id="3.40.50.300">
    <property type="entry name" value="P-loop containing nucleotide triphosphate hydrolases"/>
    <property type="match status" value="3"/>
</dbReference>
<dbReference type="NCBIfam" id="TIGR00631">
    <property type="entry name" value="uvrb"/>
    <property type="match status" value="1"/>
</dbReference>
<dbReference type="InterPro" id="IPR001943">
    <property type="entry name" value="UVR_dom"/>
</dbReference>
<dbReference type="GO" id="GO:0005737">
    <property type="term" value="C:cytoplasm"/>
    <property type="evidence" value="ECO:0007669"/>
    <property type="project" value="UniProtKB-SubCell"/>
</dbReference>
<evidence type="ECO:0000256" key="11">
    <source>
        <dbReference type="ARBA" id="ARBA00029504"/>
    </source>
</evidence>
<dbReference type="GO" id="GO:0016887">
    <property type="term" value="F:ATP hydrolysis activity"/>
    <property type="evidence" value="ECO:0007669"/>
    <property type="project" value="InterPro"/>
</dbReference>
<evidence type="ECO:0000256" key="4">
    <source>
        <dbReference type="ARBA" id="ARBA00022741"/>
    </source>
</evidence>
<dbReference type="PANTHER" id="PTHR24029">
    <property type="entry name" value="UVRABC SYSTEM PROTEIN B"/>
    <property type="match status" value="1"/>
</dbReference>
<evidence type="ECO:0000259" key="12">
    <source>
        <dbReference type="PROSITE" id="PS50151"/>
    </source>
</evidence>
<dbReference type="Pfam" id="PF04851">
    <property type="entry name" value="ResIII"/>
    <property type="match status" value="1"/>
</dbReference>
<keyword evidence="7" id="KW-0067">ATP-binding</keyword>
<dbReference type="Pfam" id="PF17757">
    <property type="entry name" value="UvrB_inter"/>
    <property type="match status" value="1"/>
</dbReference>
<protein>
    <recommendedName>
        <fullName evidence="11">UvrABC system protein B</fullName>
    </recommendedName>
</protein>
<evidence type="ECO:0000256" key="9">
    <source>
        <dbReference type="ARBA" id="ARBA00023204"/>
    </source>
</evidence>
<dbReference type="GO" id="GO:0006289">
    <property type="term" value="P:nucleotide-excision repair"/>
    <property type="evidence" value="ECO:0007669"/>
    <property type="project" value="InterPro"/>
</dbReference>
<keyword evidence="8" id="KW-0267">Excision nuclease</keyword>
<dbReference type="PANTHER" id="PTHR24029:SF0">
    <property type="entry name" value="UVRABC SYSTEM PROTEIN B"/>
    <property type="match status" value="1"/>
</dbReference>
<dbReference type="Pfam" id="PF12344">
    <property type="entry name" value="UvrB"/>
    <property type="match status" value="1"/>
</dbReference>
<dbReference type="InterPro" id="IPR006935">
    <property type="entry name" value="Helicase/UvrB_N"/>
</dbReference>
<evidence type="ECO:0000256" key="1">
    <source>
        <dbReference type="ARBA" id="ARBA00004496"/>
    </source>
</evidence>
<dbReference type="HAMAP" id="MF_00204">
    <property type="entry name" value="UvrB"/>
    <property type="match status" value="1"/>
</dbReference>
<dbReference type="InterPro" id="IPR024759">
    <property type="entry name" value="UvrB_YAD/RRR_dom"/>
</dbReference>
<dbReference type="PROSITE" id="PS51194">
    <property type="entry name" value="HELICASE_CTER"/>
    <property type="match status" value="1"/>
</dbReference>
<evidence type="ECO:0000256" key="2">
    <source>
        <dbReference type="ARBA" id="ARBA00008533"/>
    </source>
</evidence>
<dbReference type="AlphaFoldDB" id="A0AAV9IZ58"/>
<keyword evidence="3" id="KW-0963">Cytoplasm</keyword>
<dbReference type="InterPro" id="IPR014001">
    <property type="entry name" value="Helicase_ATP-bd"/>
</dbReference>
<dbReference type="Pfam" id="PF00271">
    <property type="entry name" value="Helicase_C"/>
    <property type="match status" value="1"/>
</dbReference>
<dbReference type="Proteomes" id="UP001301350">
    <property type="component" value="Unassembled WGS sequence"/>
</dbReference>
<keyword evidence="9" id="KW-0234">DNA repair</keyword>
<dbReference type="CDD" id="cd17916">
    <property type="entry name" value="DEXHc_UvrB"/>
    <property type="match status" value="1"/>
</dbReference>
<dbReference type="GO" id="GO:0005524">
    <property type="term" value="F:ATP binding"/>
    <property type="evidence" value="ECO:0007669"/>
    <property type="project" value="UniProtKB-KW"/>
</dbReference>
<dbReference type="SMART" id="SM00490">
    <property type="entry name" value="HELICc"/>
    <property type="match status" value="1"/>
</dbReference>
<accession>A0AAV9IZ58</accession>
<dbReference type="InterPro" id="IPR041471">
    <property type="entry name" value="UvrB_inter"/>
</dbReference>
<dbReference type="NCBIfam" id="NF003673">
    <property type="entry name" value="PRK05298.1"/>
    <property type="match status" value="1"/>
</dbReference>
<comment type="caution">
    <text evidence="15">The sequence shown here is derived from an EMBL/GenBank/DDBJ whole genome shotgun (WGS) entry which is preliminary data.</text>
</comment>
<evidence type="ECO:0000313" key="15">
    <source>
        <dbReference type="EMBL" id="KAK4537592.1"/>
    </source>
</evidence>
<dbReference type="InterPro" id="IPR004807">
    <property type="entry name" value="UvrB"/>
</dbReference>
<evidence type="ECO:0000256" key="5">
    <source>
        <dbReference type="ARBA" id="ARBA00022763"/>
    </source>
</evidence>
<evidence type="ECO:0000256" key="6">
    <source>
        <dbReference type="ARBA" id="ARBA00022769"/>
    </source>
</evidence>
<keyword evidence="16" id="KW-1185">Reference proteome</keyword>
<evidence type="ECO:0000313" key="16">
    <source>
        <dbReference type="Proteomes" id="UP001301350"/>
    </source>
</evidence>
<comment type="similarity">
    <text evidence="2">Belongs to the UvrB family.</text>
</comment>
<proteinExistence type="inferred from homology"/>
<dbReference type="SMART" id="SM00487">
    <property type="entry name" value="DEXDc"/>
    <property type="match status" value="1"/>
</dbReference>
<keyword evidence="6" id="KW-0228">DNA excision</keyword>
<evidence type="ECO:0000256" key="8">
    <source>
        <dbReference type="ARBA" id="ARBA00022881"/>
    </source>
</evidence>
<dbReference type="GO" id="GO:0009380">
    <property type="term" value="C:excinuclease repair complex"/>
    <property type="evidence" value="ECO:0007669"/>
    <property type="project" value="InterPro"/>
</dbReference>
<dbReference type="CDD" id="cd18790">
    <property type="entry name" value="SF2_C_UvrB"/>
    <property type="match status" value="1"/>
</dbReference>
<dbReference type="InterPro" id="IPR027417">
    <property type="entry name" value="P-loop_NTPase"/>
</dbReference>
<reference evidence="15 16" key="1">
    <citation type="submission" date="2022-07" db="EMBL/GenBank/DDBJ databases">
        <title>Genome-wide signatures of adaptation to extreme environments.</title>
        <authorList>
            <person name="Cho C.H."/>
            <person name="Yoon H.S."/>
        </authorList>
    </citation>
    <scope>NUCLEOTIDE SEQUENCE [LARGE SCALE GENOMIC DNA]</scope>
    <source>
        <strain evidence="15 16">DBV 063 E5</strain>
    </source>
</reference>
<feature type="domain" description="UVR" evidence="12">
    <location>
        <begin position="797"/>
        <end position="826"/>
    </location>
</feature>
<dbReference type="EMBL" id="JANCYW010000013">
    <property type="protein sequence ID" value="KAK4537592.1"/>
    <property type="molecule type" value="Genomic_DNA"/>
</dbReference>
<evidence type="ECO:0000259" key="13">
    <source>
        <dbReference type="PROSITE" id="PS51192"/>
    </source>
</evidence>
<evidence type="ECO:0000256" key="10">
    <source>
        <dbReference type="ARBA" id="ARBA00026033"/>
    </source>
</evidence>
<evidence type="ECO:0000259" key="14">
    <source>
        <dbReference type="PROSITE" id="PS51194"/>
    </source>
</evidence>
<dbReference type="PROSITE" id="PS51192">
    <property type="entry name" value="HELICASE_ATP_BIND_1"/>
    <property type="match status" value="1"/>
</dbReference>
<dbReference type="InterPro" id="IPR001650">
    <property type="entry name" value="Helicase_C-like"/>
</dbReference>
<comment type="subunit">
    <text evidence="10">Forms a heterotetramer with UvrA during the search for lesions. Interacts with UvrC in an incision complex.</text>
</comment>
<keyword evidence="4" id="KW-0547">Nucleotide-binding</keyword>
<name>A0AAV9IZ58_CYACA</name>
<dbReference type="GO" id="GO:0004518">
    <property type="term" value="F:nuclease activity"/>
    <property type="evidence" value="ECO:0007669"/>
    <property type="project" value="UniProtKB-KW"/>
</dbReference>
<dbReference type="SUPFAM" id="SSF52540">
    <property type="entry name" value="P-loop containing nucleoside triphosphate hydrolases"/>
    <property type="match status" value="2"/>
</dbReference>
<comment type="subcellular location">
    <subcellularLocation>
        <location evidence="1">Cytoplasm</location>
    </subcellularLocation>
</comment>
<feature type="domain" description="Helicase C-terminal" evidence="14">
    <location>
        <begin position="599"/>
        <end position="761"/>
    </location>
</feature>
<feature type="domain" description="Helicase ATP-binding" evidence="13">
    <location>
        <begin position="192"/>
        <end position="355"/>
    </location>
</feature>
<dbReference type="PROSITE" id="PS50151">
    <property type="entry name" value="UVR"/>
    <property type="match status" value="1"/>
</dbReference>
<dbReference type="Gene3D" id="4.10.860.10">
    <property type="entry name" value="UVR domain"/>
    <property type="match status" value="1"/>
</dbReference>
<organism evidence="15 16">
    <name type="scientific">Cyanidium caldarium</name>
    <name type="common">Red alga</name>
    <dbReference type="NCBI Taxonomy" id="2771"/>
    <lineage>
        <taxon>Eukaryota</taxon>
        <taxon>Rhodophyta</taxon>
        <taxon>Bangiophyceae</taxon>
        <taxon>Cyanidiales</taxon>
        <taxon>Cyanidiaceae</taxon>
        <taxon>Cyanidium</taxon>
    </lineage>
</organism>
<gene>
    <name evidence="15" type="ORF">CDCA_CDCA13G3617</name>
</gene>
<keyword evidence="5" id="KW-0227">DNA damage</keyword>
<evidence type="ECO:0000256" key="7">
    <source>
        <dbReference type="ARBA" id="ARBA00022840"/>
    </source>
</evidence>
<dbReference type="GO" id="GO:0003677">
    <property type="term" value="F:DNA binding"/>
    <property type="evidence" value="ECO:0007669"/>
    <property type="project" value="InterPro"/>
</dbReference>
<sequence length="831" mass="93505">MVTSSARSTARRKRGSAKEVVGVDGLLLPPEDAALRRCIEAVCAGTAVPSGAPVRSVKASRSMRWYAQSDGAALVVAVARRSAFRERDAERLLSLLETGRGERSVAVLLFGARMHPTARKRLEEARVVVHEYPECAGFPETSVWGRVPPPEPESCTDARLRAHFDSMPPAAFQLQAPFAPTGDQPEAIEQVVQSLTDRRFVALKGATGTGKTFVMANVIARTGRPTLVLAHNKTLAAQLFRELRTFFPDNAVQYFVSYYDYYLPEAYVSVTDTYIEKSASINEDIERYRHAATRALFERRDVIVVASISCIYGLGLPSEYLRAAKRIAVGDALTPTALARVLVQLQYVRNDVELERGSFRVRGDTVDIAPPAWDEEDALLRVEFFGGSVESVAYIDRLQATVLRRVDQVLTYPARHFLTPPEEHERALQAIEREMQHCVSRFRTQGKHLEAERLEQRSRNDLEMLREFGYCTGVENYSLHLSGRSPTEPPDCLLDYFPPDWLLIVDESHVTVPQIRGMYFGDRSRKENLVRFGFRLPSALENRPLRETEFWRKVRHCLFVSATPGPMELELAAPALVEQTIRPTGVLDPLVRVHPTRGQVEHLLQEIEARVQRGEKALVTTLTKRMAEELCTYLRERRVRVSYLHSELDALERVQVLSALATEACDAIVGVNLLREGLDLPQVSLVAIMDADKEGFLRSETSLIQTIGRAARHVRGEVVLYADTVTASMQRALQETERRRAIQEAYNARHGITPRPIERRTGAYLERRQTHAAAATKSRHPRAETEPTWSRLSDDALQAAMRAAATRLEFEDAAAIRDLLKRRREGDRSPE</sequence>
<evidence type="ECO:0000256" key="3">
    <source>
        <dbReference type="ARBA" id="ARBA00022490"/>
    </source>
</evidence>